<proteinExistence type="predicted"/>
<keyword evidence="1" id="KW-0479">Metal-binding</keyword>
<dbReference type="PROSITE" id="PS00028">
    <property type="entry name" value="ZINC_FINGER_C2H2_1"/>
    <property type="match status" value="2"/>
</dbReference>
<dbReference type="PANTHER" id="PTHR24409:SF295">
    <property type="entry name" value="AZ2-RELATED"/>
    <property type="match status" value="1"/>
</dbReference>
<keyword evidence="3 5" id="KW-0863">Zinc-finger</keyword>
<evidence type="ECO:0000256" key="5">
    <source>
        <dbReference type="PROSITE-ProRule" id="PRU00042"/>
    </source>
</evidence>
<keyword evidence="4" id="KW-0862">Zinc</keyword>
<name>A0ABR3J8R4_9AGAR</name>
<evidence type="ECO:0000256" key="2">
    <source>
        <dbReference type="ARBA" id="ARBA00022737"/>
    </source>
</evidence>
<dbReference type="PROSITE" id="PS50157">
    <property type="entry name" value="ZINC_FINGER_C2H2_2"/>
    <property type="match status" value="2"/>
</dbReference>
<keyword evidence="8" id="KW-1185">Reference proteome</keyword>
<keyword evidence="2" id="KW-0677">Repeat</keyword>
<evidence type="ECO:0000256" key="4">
    <source>
        <dbReference type="ARBA" id="ARBA00022833"/>
    </source>
</evidence>
<evidence type="ECO:0000256" key="3">
    <source>
        <dbReference type="ARBA" id="ARBA00022771"/>
    </source>
</evidence>
<feature type="domain" description="C2H2-type" evidence="6">
    <location>
        <begin position="70"/>
        <end position="99"/>
    </location>
</feature>
<feature type="domain" description="C2H2-type" evidence="6">
    <location>
        <begin position="44"/>
        <end position="69"/>
    </location>
</feature>
<organism evidence="7 8">
    <name type="scientific">Hohenbuehelia grisea</name>
    <dbReference type="NCBI Taxonomy" id="104357"/>
    <lineage>
        <taxon>Eukaryota</taxon>
        <taxon>Fungi</taxon>
        <taxon>Dikarya</taxon>
        <taxon>Basidiomycota</taxon>
        <taxon>Agaricomycotina</taxon>
        <taxon>Agaricomycetes</taxon>
        <taxon>Agaricomycetidae</taxon>
        <taxon>Agaricales</taxon>
        <taxon>Pleurotineae</taxon>
        <taxon>Pleurotaceae</taxon>
        <taxon>Hohenbuehelia</taxon>
    </lineage>
</organism>
<accession>A0ABR3J8R4</accession>
<dbReference type="InterPro" id="IPR022755">
    <property type="entry name" value="Znf_C2H2_jaz"/>
</dbReference>
<dbReference type="InterPro" id="IPR036236">
    <property type="entry name" value="Znf_C2H2_sf"/>
</dbReference>
<dbReference type="EMBL" id="JASNQZ010000011">
    <property type="protein sequence ID" value="KAL0952055.1"/>
    <property type="molecule type" value="Genomic_DNA"/>
</dbReference>
<protein>
    <recommendedName>
        <fullName evidence="6">C2H2-type domain-containing protein</fullName>
    </recommendedName>
</protein>
<dbReference type="PANTHER" id="PTHR24409">
    <property type="entry name" value="ZINC FINGER PROTEIN 142"/>
    <property type="match status" value="1"/>
</dbReference>
<dbReference type="SUPFAM" id="SSF57667">
    <property type="entry name" value="beta-beta-alpha zinc fingers"/>
    <property type="match status" value="1"/>
</dbReference>
<dbReference type="InterPro" id="IPR013087">
    <property type="entry name" value="Znf_C2H2_type"/>
</dbReference>
<evidence type="ECO:0000259" key="6">
    <source>
        <dbReference type="PROSITE" id="PS50157"/>
    </source>
</evidence>
<gene>
    <name evidence="7" type="ORF">HGRIS_008693</name>
</gene>
<dbReference type="Proteomes" id="UP001556367">
    <property type="component" value="Unassembled WGS sequence"/>
</dbReference>
<dbReference type="Gene3D" id="3.30.160.60">
    <property type="entry name" value="Classic Zinc Finger"/>
    <property type="match status" value="1"/>
</dbReference>
<comment type="caution">
    <text evidence="7">The sequence shown here is derived from an EMBL/GenBank/DDBJ whole genome shotgun (WGS) entry which is preliminary data.</text>
</comment>
<reference evidence="8" key="1">
    <citation type="submission" date="2024-06" db="EMBL/GenBank/DDBJ databases">
        <title>Multi-omics analyses provide insights into the biosynthesis of the anticancer antibiotic pleurotin in Hohenbuehelia grisea.</title>
        <authorList>
            <person name="Weaver J.A."/>
            <person name="Alberti F."/>
        </authorList>
    </citation>
    <scope>NUCLEOTIDE SEQUENCE [LARGE SCALE GENOMIC DNA]</scope>
    <source>
        <strain evidence="8">T-177</strain>
    </source>
</reference>
<dbReference type="Pfam" id="PF12171">
    <property type="entry name" value="zf-C2H2_jaz"/>
    <property type="match status" value="1"/>
</dbReference>
<evidence type="ECO:0000256" key="1">
    <source>
        <dbReference type="ARBA" id="ARBA00022723"/>
    </source>
</evidence>
<dbReference type="SMART" id="SM00355">
    <property type="entry name" value="ZnF_C2H2"/>
    <property type="match status" value="6"/>
</dbReference>
<dbReference type="Pfam" id="PF13912">
    <property type="entry name" value="zf-C2H2_6"/>
    <property type="match status" value="1"/>
</dbReference>
<sequence>MVFKNQYGLDEHYKQSAEHHYCIQCGDEFDSLAELTDHRIKSHHFCAKCNKFFSSLTHLEEHYKDSDVHHYCVECKKEFYTESHLRSHLKSKAHSPPRFACDWCPKTFVLPSSLVLHWEAGFCPSGWNRTSVRDAITNSDDVDDFSEIVRLCIHTNGLGVDFQATKQAYDPSTSMYRCHLCPAQYWSFPDLQRHLASRAHKGMLYVCSRVNCHHETASLGAMFQHFEDKHGGTLDVWLVLGILRGALGYRAT</sequence>
<evidence type="ECO:0000313" key="7">
    <source>
        <dbReference type="EMBL" id="KAL0952055.1"/>
    </source>
</evidence>
<evidence type="ECO:0000313" key="8">
    <source>
        <dbReference type="Proteomes" id="UP001556367"/>
    </source>
</evidence>